<dbReference type="InterPro" id="IPR011343">
    <property type="entry name" value="DeoC"/>
</dbReference>
<accession>A0A2W1MXW4</accession>
<dbReference type="GO" id="GO:0009264">
    <property type="term" value="P:deoxyribonucleotide catabolic process"/>
    <property type="evidence" value="ECO:0007669"/>
    <property type="project" value="UniProtKB-UniRule"/>
</dbReference>
<evidence type="ECO:0000313" key="8">
    <source>
        <dbReference type="EMBL" id="PZE16999.1"/>
    </source>
</evidence>
<evidence type="ECO:0000256" key="5">
    <source>
        <dbReference type="ARBA" id="ARBA00023270"/>
    </source>
</evidence>
<dbReference type="PIRSF" id="PIRSF001357">
    <property type="entry name" value="DeoC"/>
    <property type="match status" value="1"/>
</dbReference>
<evidence type="ECO:0000256" key="6">
    <source>
        <dbReference type="ARBA" id="ARBA00048791"/>
    </source>
</evidence>
<evidence type="ECO:0000256" key="1">
    <source>
        <dbReference type="ARBA" id="ARBA00004816"/>
    </source>
</evidence>
<keyword evidence="5" id="KW-0704">Schiff base</keyword>
<evidence type="ECO:0000313" key="9">
    <source>
        <dbReference type="Proteomes" id="UP000249248"/>
    </source>
</evidence>
<proteinExistence type="inferred from homology"/>
<comment type="pathway">
    <text evidence="1">Carbohydrate degradation; 2-deoxy-D-ribose 1-phosphate degradation; D-glyceraldehyde 3-phosphate and acetaldehyde from 2-deoxy-alpha-D-ribose 1-phosphate: step 2/2.</text>
</comment>
<keyword evidence="9" id="KW-1185">Reference proteome</keyword>
<dbReference type="EC" id="4.1.2.4" evidence="3 7"/>
<comment type="caution">
    <text evidence="8">The sequence shown here is derived from an EMBL/GenBank/DDBJ whole genome shotgun (WGS) entry which is preliminary data.</text>
</comment>
<dbReference type="SMART" id="SM01133">
    <property type="entry name" value="DeoC"/>
    <property type="match status" value="1"/>
</dbReference>
<evidence type="ECO:0000256" key="7">
    <source>
        <dbReference type="NCBIfam" id="TIGR00126"/>
    </source>
</evidence>
<dbReference type="GO" id="GO:0016052">
    <property type="term" value="P:carbohydrate catabolic process"/>
    <property type="evidence" value="ECO:0007669"/>
    <property type="project" value="TreeGrafter"/>
</dbReference>
<keyword evidence="4" id="KW-0456">Lyase</keyword>
<dbReference type="GO" id="GO:0004139">
    <property type="term" value="F:deoxyribose-phosphate aldolase activity"/>
    <property type="evidence" value="ECO:0007669"/>
    <property type="project" value="UniProtKB-UniRule"/>
</dbReference>
<dbReference type="InterPro" id="IPR013785">
    <property type="entry name" value="Aldolase_TIM"/>
</dbReference>
<sequence>MHMENATSLIPFIDLTSLNTQDDYTSITALIQKANKGFHKLYPAAVCTYPKYTHQLEALRPEIKKCVVSTYFPSSQAPLQLKLQEIDFLNQTNIDEIDIVLSVGEFLSGNHLEVSQELLAIRKKTTKTIKLILETGILDSKKNIQLAAQIGMDTGMDFLKTSTGKTPIGATINAVSYLAETISKTQSKTIGLKIAGGIRTPQQAISFITAIEKYLGPAFTHPATFRIGASSLYDTLIHPNND</sequence>
<dbReference type="GO" id="GO:0005737">
    <property type="term" value="C:cytoplasm"/>
    <property type="evidence" value="ECO:0007669"/>
    <property type="project" value="InterPro"/>
</dbReference>
<evidence type="ECO:0000256" key="2">
    <source>
        <dbReference type="ARBA" id="ARBA00009473"/>
    </source>
</evidence>
<dbReference type="InterPro" id="IPR002915">
    <property type="entry name" value="DeoC/FbaB/LacD_aldolase"/>
</dbReference>
<organism evidence="8 9">
    <name type="scientific">Putridiphycobacter roseus</name>
    <dbReference type="NCBI Taxonomy" id="2219161"/>
    <lineage>
        <taxon>Bacteria</taxon>
        <taxon>Pseudomonadati</taxon>
        <taxon>Bacteroidota</taxon>
        <taxon>Flavobacteriia</taxon>
        <taxon>Flavobacteriales</taxon>
        <taxon>Crocinitomicaceae</taxon>
        <taxon>Putridiphycobacter</taxon>
    </lineage>
</organism>
<dbReference type="NCBIfam" id="TIGR00126">
    <property type="entry name" value="deoC"/>
    <property type="match status" value="1"/>
</dbReference>
<name>A0A2W1MXW4_9FLAO</name>
<dbReference type="SUPFAM" id="SSF51569">
    <property type="entry name" value="Aldolase"/>
    <property type="match status" value="1"/>
</dbReference>
<dbReference type="AlphaFoldDB" id="A0A2W1MXW4"/>
<dbReference type="PANTHER" id="PTHR10889">
    <property type="entry name" value="DEOXYRIBOSE-PHOSPHATE ALDOLASE"/>
    <property type="match status" value="1"/>
</dbReference>
<gene>
    <name evidence="8" type="primary">deoC</name>
    <name evidence="8" type="ORF">DNU06_09625</name>
</gene>
<protein>
    <recommendedName>
        <fullName evidence="3 7">Deoxyribose-phosphate aldolase</fullName>
        <ecNumber evidence="3 7">4.1.2.4</ecNumber>
    </recommendedName>
</protein>
<comment type="similarity">
    <text evidence="2">Belongs to the DeoC/FbaB aldolase family. DeoC type 2 subfamily.</text>
</comment>
<comment type="catalytic activity">
    <reaction evidence="6">
        <text>2-deoxy-D-ribose 5-phosphate = D-glyceraldehyde 3-phosphate + acetaldehyde</text>
        <dbReference type="Rhea" id="RHEA:12821"/>
        <dbReference type="ChEBI" id="CHEBI:15343"/>
        <dbReference type="ChEBI" id="CHEBI:59776"/>
        <dbReference type="ChEBI" id="CHEBI:62877"/>
        <dbReference type="EC" id="4.1.2.4"/>
    </reaction>
</comment>
<dbReference type="Pfam" id="PF01791">
    <property type="entry name" value="DeoC"/>
    <property type="match status" value="1"/>
</dbReference>
<dbReference type="EMBL" id="QKSB01000005">
    <property type="protein sequence ID" value="PZE16999.1"/>
    <property type="molecule type" value="Genomic_DNA"/>
</dbReference>
<evidence type="ECO:0000256" key="4">
    <source>
        <dbReference type="ARBA" id="ARBA00023239"/>
    </source>
</evidence>
<dbReference type="PANTHER" id="PTHR10889:SF3">
    <property type="entry name" value="DEOXYRIBOSE-PHOSPHATE ALDOLASE"/>
    <property type="match status" value="1"/>
</dbReference>
<reference evidence="8 9" key="1">
    <citation type="submission" date="2018-06" db="EMBL/GenBank/DDBJ databases">
        <title>The draft genome sequence of Crocinitomix sp. SM1701.</title>
        <authorList>
            <person name="Zhang X."/>
        </authorList>
    </citation>
    <scope>NUCLEOTIDE SEQUENCE [LARGE SCALE GENOMIC DNA]</scope>
    <source>
        <strain evidence="8 9">SM1701</strain>
    </source>
</reference>
<dbReference type="Proteomes" id="UP000249248">
    <property type="component" value="Unassembled WGS sequence"/>
</dbReference>
<dbReference type="Gene3D" id="3.20.20.70">
    <property type="entry name" value="Aldolase class I"/>
    <property type="match status" value="1"/>
</dbReference>
<evidence type="ECO:0000256" key="3">
    <source>
        <dbReference type="ARBA" id="ARBA00012515"/>
    </source>
</evidence>